<dbReference type="EMBL" id="JBITDC010000007">
    <property type="protein sequence ID" value="MFI5677303.1"/>
    <property type="molecule type" value="Genomic_DNA"/>
</dbReference>
<dbReference type="RefSeq" id="WP_398657950.1">
    <property type="nucleotide sequence ID" value="NZ_JBITDC010000007.1"/>
</dbReference>
<sequence>MDAEPDENGIFHVGMERSLVPGPGLALLAAVTGQRMGRRPEDCSFPLLAPPLMQRRHRRWLRDGENAARRPA</sequence>
<gene>
    <name evidence="1" type="ORF">ACIA8P_21950</name>
</gene>
<evidence type="ECO:0000313" key="2">
    <source>
        <dbReference type="Proteomes" id="UP001612415"/>
    </source>
</evidence>
<accession>A0ABW7Y4L3</accession>
<organism evidence="1 2">
    <name type="scientific">Streptomyces cellulosae</name>
    <dbReference type="NCBI Taxonomy" id="1968"/>
    <lineage>
        <taxon>Bacteria</taxon>
        <taxon>Bacillati</taxon>
        <taxon>Actinomycetota</taxon>
        <taxon>Actinomycetes</taxon>
        <taxon>Kitasatosporales</taxon>
        <taxon>Streptomycetaceae</taxon>
        <taxon>Streptomyces</taxon>
    </lineage>
</organism>
<name>A0ABW7Y4L3_STRCE</name>
<dbReference type="Proteomes" id="UP001612415">
    <property type="component" value="Unassembled WGS sequence"/>
</dbReference>
<reference evidence="1 2" key="1">
    <citation type="submission" date="2024-10" db="EMBL/GenBank/DDBJ databases">
        <title>The Natural Products Discovery Center: Release of the First 8490 Sequenced Strains for Exploring Actinobacteria Biosynthetic Diversity.</title>
        <authorList>
            <person name="Kalkreuter E."/>
            <person name="Kautsar S.A."/>
            <person name="Yang D."/>
            <person name="Bader C.D."/>
            <person name="Teijaro C.N."/>
            <person name="Fluegel L."/>
            <person name="Davis C.M."/>
            <person name="Simpson J.R."/>
            <person name="Lauterbach L."/>
            <person name="Steele A.D."/>
            <person name="Gui C."/>
            <person name="Meng S."/>
            <person name="Li G."/>
            <person name="Viehrig K."/>
            <person name="Ye F."/>
            <person name="Su P."/>
            <person name="Kiefer A.F."/>
            <person name="Nichols A."/>
            <person name="Cepeda A.J."/>
            <person name="Yan W."/>
            <person name="Fan B."/>
            <person name="Jiang Y."/>
            <person name="Adhikari A."/>
            <person name="Zheng C.-J."/>
            <person name="Schuster L."/>
            <person name="Cowan T.M."/>
            <person name="Smanski M.J."/>
            <person name="Chevrette M.G."/>
            <person name="De Carvalho L.P.S."/>
            <person name="Shen B."/>
        </authorList>
    </citation>
    <scope>NUCLEOTIDE SEQUENCE [LARGE SCALE GENOMIC DNA]</scope>
    <source>
        <strain evidence="1 2">NPDC051599</strain>
    </source>
</reference>
<comment type="caution">
    <text evidence="1">The sequence shown here is derived from an EMBL/GenBank/DDBJ whole genome shotgun (WGS) entry which is preliminary data.</text>
</comment>
<keyword evidence="2" id="KW-1185">Reference proteome</keyword>
<evidence type="ECO:0000313" key="1">
    <source>
        <dbReference type="EMBL" id="MFI5677303.1"/>
    </source>
</evidence>
<protein>
    <submittedName>
        <fullName evidence="1">Uncharacterized protein</fullName>
    </submittedName>
</protein>
<proteinExistence type="predicted"/>